<organism evidence="2 3">
    <name type="scientific">Dactylosporangium matsuzakiense</name>
    <dbReference type="NCBI Taxonomy" id="53360"/>
    <lineage>
        <taxon>Bacteria</taxon>
        <taxon>Bacillati</taxon>
        <taxon>Actinomycetota</taxon>
        <taxon>Actinomycetes</taxon>
        <taxon>Micromonosporales</taxon>
        <taxon>Micromonosporaceae</taxon>
        <taxon>Dactylosporangium</taxon>
    </lineage>
</organism>
<comment type="caution">
    <text evidence="2">The sequence shown here is derived from an EMBL/GenBank/DDBJ whole genome shotgun (WGS) entry which is preliminary data.</text>
</comment>
<name>A0A9W6KSE7_9ACTN</name>
<dbReference type="EMBL" id="BSFP01000048">
    <property type="protein sequence ID" value="GLL04644.1"/>
    <property type="molecule type" value="Genomic_DNA"/>
</dbReference>
<evidence type="ECO:0000313" key="3">
    <source>
        <dbReference type="Proteomes" id="UP001143480"/>
    </source>
</evidence>
<proteinExistence type="predicted"/>
<dbReference type="Proteomes" id="UP001143480">
    <property type="component" value="Unassembled WGS sequence"/>
</dbReference>
<sequence length="64" mass="7052">MDADVADNRLPNNADPSSDHIDITGLSFANLRDRSDQAFVKTMRILLTEMEEPQDAVAGFQSSI</sequence>
<protein>
    <submittedName>
        <fullName evidence="2">Uncharacterized protein</fullName>
    </submittedName>
</protein>
<reference evidence="2" key="2">
    <citation type="submission" date="2023-01" db="EMBL/GenBank/DDBJ databases">
        <authorList>
            <person name="Sun Q."/>
            <person name="Evtushenko L."/>
        </authorList>
    </citation>
    <scope>NUCLEOTIDE SEQUENCE</scope>
    <source>
        <strain evidence="2">VKM Ac-1321</strain>
    </source>
</reference>
<gene>
    <name evidence="2" type="ORF">GCM10017581_063910</name>
</gene>
<evidence type="ECO:0000256" key="1">
    <source>
        <dbReference type="SAM" id="MobiDB-lite"/>
    </source>
</evidence>
<dbReference type="AlphaFoldDB" id="A0A9W6KSE7"/>
<dbReference type="RefSeq" id="WP_261961820.1">
    <property type="nucleotide sequence ID" value="NZ_BAAAXA010000001.1"/>
</dbReference>
<evidence type="ECO:0000313" key="2">
    <source>
        <dbReference type="EMBL" id="GLL04644.1"/>
    </source>
</evidence>
<reference evidence="2" key="1">
    <citation type="journal article" date="2014" name="Int. J. Syst. Evol. Microbiol.">
        <title>Complete genome sequence of Corynebacterium casei LMG S-19264T (=DSM 44701T), isolated from a smear-ripened cheese.</title>
        <authorList>
            <consortium name="US DOE Joint Genome Institute (JGI-PGF)"/>
            <person name="Walter F."/>
            <person name="Albersmeier A."/>
            <person name="Kalinowski J."/>
            <person name="Ruckert C."/>
        </authorList>
    </citation>
    <scope>NUCLEOTIDE SEQUENCE</scope>
    <source>
        <strain evidence="2">VKM Ac-1321</strain>
    </source>
</reference>
<keyword evidence="3" id="KW-1185">Reference proteome</keyword>
<feature type="region of interest" description="Disordered" evidence="1">
    <location>
        <begin position="1"/>
        <end position="21"/>
    </location>
</feature>
<accession>A0A9W6KSE7</accession>